<name>A0A6S6T460_9BACT</name>
<reference evidence="3" key="1">
    <citation type="submission" date="2020-01" db="EMBL/GenBank/DDBJ databases">
        <authorList>
            <person name="Meier V. D."/>
            <person name="Meier V D."/>
        </authorList>
    </citation>
    <scope>NUCLEOTIDE SEQUENCE</scope>
    <source>
        <strain evidence="3">HLG_WM_MAG_10</strain>
    </source>
</reference>
<keyword evidence="2" id="KW-0812">Transmembrane</keyword>
<sequence>MQNSNYQSLIEKIDQFTRKYYMNNLIRGSLYSVGVLLAAFISFSLLEAYYFSATTSSIELRKILFYSFIGISALTLGVLVFRPLLQYFKLGAVISHEQAASIIGHHFGNVKDKLLNVLQLKDQMNYADSALVEASINQKIQNLKPVPFAAAIDLKENKRYLRYALPPLLLLLLLLFSSNILEESAGRIINNNKEFEKAALFSFVIDDEERKVVQYSNYELEVHVDGEALPNEVFIEVDNYKYKLEKKTPNTFKYTFVELRKDTKFNLTANGVISKNYAIDVLEKPQIADFDINLKYPSYTGRKNESITGIGDLVVPVGTNVDWLFKSINTNALSIEFPGDGGKTETTQVGTSTFSINKRVLKEGTYKIFIGNKELPTGDSIAYSLTLIPDMYPSIEVKSNRDSLNDKVVYFVGEASDDYGLRALNFHYKIERADQVFKEDKMPMTITKGKQTTYDHIMNVNDLNLQPGDKLSYYFQVFDNDGVKGSKSVKTPVMYYEMPTVEELKENETTNNTEIKSELEDAIKKMKKLGDNVKKVQNRILQKKDMNWQDRRELEKLIEEREKIAEEIKDAKENFDENIQKQDEYQKVSKEIAEKQEMLQKLFDEVMNDEMKDLFQEMEEMLNEMDQEQLKEQLDEIKMSEEEMEKELDRMLELFKKMEVEKAMEDAVSELDSLAKEQEELSKQAEENAEKEAEDKDGNKEDGDKKDGDKKDGDKKDKMSQEEIEKKQEEINEKFDKIMEKVEEAKEKNEELESPMDMDSEEMDEQQKDVQENLQNSSDQLKKNKNKKAAKSQKNAAEKMKEMSKEMKEMMKMNEMEQMKQDVKSMRQLLENLVDMSFDQEDLIEEVNITIANTPTYVKLVQKQDKIKDDFRHIEDSLQALSKRVYQIEAFVTEKVSEVKKTLKKSVKTLEERQKRTAVVQQQYTMTGVNDLALMLNEAMDQMQQQMAQQMPGTQVCEKPGQGKPGGQGEGKGKDGKKPGMGGMRQMQEQLNKQMEKMKEMMKQGKMPGGKQFAQMAAKQAAIRKALQDAKKKGQEKGKGGGKELQEMIDAMDKVETDLVNKRLPNDMQKRQQDILTRLLQAENAERERELDEKREAERPDKYVPKMPPALEEYLKKRQGQVEMFKTVSPSLKPYYKNLVEKYFRALN</sequence>
<organism evidence="3">
    <name type="scientific">uncultured Aureispira sp</name>
    <dbReference type="NCBI Taxonomy" id="1331704"/>
    <lineage>
        <taxon>Bacteria</taxon>
        <taxon>Pseudomonadati</taxon>
        <taxon>Bacteroidota</taxon>
        <taxon>Saprospiria</taxon>
        <taxon>Saprospirales</taxon>
        <taxon>Saprospiraceae</taxon>
        <taxon>Aureispira</taxon>
        <taxon>environmental samples</taxon>
    </lineage>
</organism>
<keyword evidence="2" id="KW-0472">Membrane</keyword>
<gene>
    <name evidence="3" type="ORF">HELGO_WM17331</name>
</gene>
<feature type="compositionally biased region" description="Basic and acidic residues" evidence="1">
    <location>
        <begin position="673"/>
        <end position="751"/>
    </location>
</feature>
<feature type="region of interest" description="Disordered" evidence="1">
    <location>
        <begin position="1081"/>
        <end position="1109"/>
    </location>
</feature>
<feature type="compositionally biased region" description="Acidic residues" evidence="1">
    <location>
        <begin position="752"/>
        <end position="764"/>
    </location>
</feature>
<evidence type="ECO:0000256" key="2">
    <source>
        <dbReference type="SAM" id="Phobius"/>
    </source>
</evidence>
<protein>
    <recommendedName>
        <fullName evidence="4">DUF4175 domain-containing protein</fullName>
    </recommendedName>
</protein>
<dbReference type="AlphaFoldDB" id="A0A6S6T460"/>
<keyword evidence="2" id="KW-1133">Transmembrane helix</keyword>
<feature type="compositionally biased region" description="Basic and acidic residues" evidence="1">
    <location>
        <begin position="1084"/>
        <end position="1104"/>
    </location>
</feature>
<feature type="transmembrane region" description="Helical" evidence="2">
    <location>
        <begin position="63"/>
        <end position="81"/>
    </location>
</feature>
<accession>A0A6S6T460</accession>
<feature type="region of interest" description="Disordered" evidence="1">
    <location>
        <begin position="951"/>
        <end position="984"/>
    </location>
</feature>
<proteinExistence type="predicted"/>
<feature type="transmembrane region" description="Helical" evidence="2">
    <location>
        <begin position="28"/>
        <end position="51"/>
    </location>
</feature>
<feature type="region of interest" description="Disordered" evidence="1">
    <location>
        <begin position="666"/>
        <end position="798"/>
    </location>
</feature>
<evidence type="ECO:0008006" key="4">
    <source>
        <dbReference type="Google" id="ProtNLM"/>
    </source>
</evidence>
<dbReference type="EMBL" id="CACVAQ010000257">
    <property type="protein sequence ID" value="CAA6817921.1"/>
    <property type="molecule type" value="Genomic_DNA"/>
</dbReference>
<evidence type="ECO:0000256" key="1">
    <source>
        <dbReference type="SAM" id="MobiDB-lite"/>
    </source>
</evidence>
<evidence type="ECO:0000313" key="3">
    <source>
        <dbReference type="EMBL" id="CAA6817921.1"/>
    </source>
</evidence>